<protein>
    <recommendedName>
        <fullName evidence="3">SRPBCC domain-containing protein</fullName>
    </recommendedName>
</protein>
<dbReference type="Gene3D" id="3.30.530.20">
    <property type="match status" value="1"/>
</dbReference>
<keyword evidence="2" id="KW-1185">Reference proteome</keyword>
<evidence type="ECO:0008006" key="3">
    <source>
        <dbReference type="Google" id="ProtNLM"/>
    </source>
</evidence>
<name>A0ABP4R3A6_9ACTN</name>
<accession>A0ABP4R3A6</accession>
<organism evidence="1 2">
    <name type="scientific">Kribbella alba</name>
    <dbReference type="NCBI Taxonomy" id="190197"/>
    <lineage>
        <taxon>Bacteria</taxon>
        <taxon>Bacillati</taxon>
        <taxon>Actinomycetota</taxon>
        <taxon>Actinomycetes</taxon>
        <taxon>Propionibacteriales</taxon>
        <taxon>Kribbellaceae</taxon>
        <taxon>Kribbella</taxon>
    </lineage>
</organism>
<dbReference type="SUPFAM" id="SSF55961">
    <property type="entry name" value="Bet v1-like"/>
    <property type="match status" value="1"/>
</dbReference>
<dbReference type="CDD" id="cd07814">
    <property type="entry name" value="SRPBCC_CalC_Aha1-like"/>
    <property type="match status" value="1"/>
</dbReference>
<dbReference type="EMBL" id="BAAANE010000004">
    <property type="protein sequence ID" value="GAA1628027.1"/>
    <property type="molecule type" value="Genomic_DNA"/>
</dbReference>
<dbReference type="InterPro" id="IPR023393">
    <property type="entry name" value="START-like_dom_sf"/>
</dbReference>
<gene>
    <name evidence="1" type="ORF">GCM10009744_14880</name>
</gene>
<evidence type="ECO:0000313" key="1">
    <source>
        <dbReference type="EMBL" id="GAA1628027.1"/>
    </source>
</evidence>
<proteinExistence type="predicted"/>
<evidence type="ECO:0000313" key="2">
    <source>
        <dbReference type="Proteomes" id="UP001501319"/>
    </source>
</evidence>
<dbReference type="RefSeq" id="WP_344110128.1">
    <property type="nucleotide sequence ID" value="NZ_BAAANE010000004.1"/>
</dbReference>
<dbReference type="Proteomes" id="UP001501319">
    <property type="component" value="Unassembled WGS sequence"/>
</dbReference>
<sequence>MTEDQGPRIEVTVAAPVEVVWDALRDKEKIRHWHGWEYEGTEGGLDQEIDQIYFTGFTEDAAARTLELEGGDRFVVEPVEGGSRVTLTRAAYGDNPEWDAYYHDITEGWITFIHQLRFSLEHHPSEPRRTLFYSGQGDPGPAQVLGIPELPSGTQYEVELVGEPASGRVWFRSEHQVGLTVDGWGDGLLVLSHVAPSEQKPNGAAMAVLTLYDVDDAARAAIDKRWRDWWSPRFESADAS</sequence>
<reference evidence="2" key="1">
    <citation type="journal article" date="2019" name="Int. J. Syst. Evol. Microbiol.">
        <title>The Global Catalogue of Microorganisms (GCM) 10K type strain sequencing project: providing services to taxonomists for standard genome sequencing and annotation.</title>
        <authorList>
            <consortium name="The Broad Institute Genomics Platform"/>
            <consortium name="The Broad Institute Genome Sequencing Center for Infectious Disease"/>
            <person name="Wu L."/>
            <person name="Ma J."/>
        </authorList>
    </citation>
    <scope>NUCLEOTIDE SEQUENCE [LARGE SCALE GENOMIC DNA]</scope>
    <source>
        <strain evidence="2">JCM 14306</strain>
    </source>
</reference>
<comment type="caution">
    <text evidence="1">The sequence shown here is derived from an EMBL/GenBank/DDBJ whole genome shotgun (WGS) entry which is preliminary data.</text>
</comment>